<dbReference type="Proteomes" id="UP000076858">
    <property type="component" value="Unassembled WGS sequence"/>
</dbReference>
<organism evidence="1 2">
    <name type="scientific">Daphnia magna</name>
    <dbReference type="NCBI Taxonomy" id="35525"/>
    <lineage>
        <taxon>Eukaryota</taxon>
        <taxon>Metazoa</taxon>
        <taxon>Ecdysozoa</taxon>
        <taxon>Arthropoda</taxon>
        <taxon>Crustacea</taxon>
        <taxon>Branchiopoda</taxon>
        <taxon>Diplostraca</taxon>
        <taxon>Cladocera</taxon>
        <taxon>Anomopoda</taxon>
        <taxon>Daphniidae</taxon>
        <taxon>Daphnia</taxon>
    </lineage>
</organism>
<name>A0A164WVU0_9CRUS</name>
<gene>
    <name evidence="1" type="ORF">APZ42_020998</name>
</gene>
<accession>A0A164WVU0</accession>
<reference evidence="1 2" key="1">
    <citation type="submission" date="2016-03" db="EMBL/GenBank/DDBJ databases">
        <title>EvidentialGene: Evidence-directed Construction of Genes on Genomes.</title>
        <authorList>
            <person name="Gilbert D.G."/>
            <person name="Choi J.-H."/>
            <person name="Mockaitis K."/>
            <person name="Colbourne J."/>
            <person name="Pfrender M."/>
        </authorList>
    </citation>
    <scope>NUCLEOTIDE SEQUENCE [LARGE SCALE GENOMIC DNA]</scope>
    <source>
        <strain evidence="1 2">Xinb3</strain>
        <tissue evidence="1">Complete organism</tissue>
    </source>
</reference>
<sequence>MYFSLRPTDGEKIAVGKKMGGKMPSETKKGKIKIAPAQLNTHTASTYLERENGGFFSPSSAVREVREPTKQLCCMCGVATALFFRFPHWPAKGKRPRQSGQKVAKLQRLAVRLSELTENERGEREL</sequence>
<dbReference type="EMBL" id="LRGB01001036">
    <property type="protein sequence ID" value="KZS13627.1"/>
    <property type="molecule type" value="Genomic_DNA"/>
</dbReference>
<keyword evidence="2" id="KW-1185">Reference proteome</keyword>
<proteinExistence type="predicted"/>
<evidence type="ECO:0000313" key="1">
    <source>
        <dbReference type="EMBL" id="KZS13627.1"/>
    </source>
</evidence>
<dbReference type="AlphaFoldDB" id="A0A164WVU0"/>
<evidence type="ECO:0000313" key="2">
    <source>
        <dbReference type="Proteomes" id="UP000076858"/>
    </source>
</evidence>
<comment type="caution">
    <text evidence="1">The sequence shown here is derived from an EMBL/GenBank/DDBJ whole genome shotgun (WGS) entry which is preliminary data.</text>
</comment>
<protein>
    <submittedName>
        <fullName evidence="1">Uncharacterized protein</fullName>
    </submittedName>
</protein>